<dbReference type="GO" id="GO:0004719">
    <property type="term" value="F:protein-L-isoaspartate (D-aspartate) O-methyltransferase activity"/>
    <property type="evidence" value="ECO:0007669"/>
    <property type="project" value="UniProtKB-EC"/>
</dbReference>
<dbReference type="PANTHER" id="PTHR11579">
    <property type="entry name" value="PROTEIN-L-ISOASPARTATE O-METHYLTRANSFERASE"/>
    <property type="match status" value="1"/>
</dbReference>
<evidence type="ECO:0000256" key="3">
    <source>
        <dbReference type="ARBA" id="ARBA00011890"/>
    </source>
</evidence>
<dbReference type="AlphaFoldDB" id="A0A8J3CD80"/>
<evidence type="ECO:0000256" key="4">
    <source>
        <dbReference type="ARBA" id="ARBA00013346"/>
    </source>
</evidence>
<dbReference type="InterPro" id="IPR029063">
    <property type="entry name" value="SAM-dependent_MTases_sf"/>
</dbReference>
<keyword evidence="5" id="KW-0963">Cytoplasm</keyword>
<gene>
    <name evidence="12" type="ORF">GCM10012275_54340</name>
</gene>
<dbReference type="RefSeq" id="WP_229686777.1">
    <property type="nucleotide sequence ID" value="NZ_BMMK01000037.1"/>
</dbReference>
<dbReference type="SUPFAM" id="SSF53335">
    <property type="entry name" value="S-adenosyl-L-methionine-dependent methyltransferases"/>
    <property type="match status" value="1"/>
</dbReference>
<evidence type="ECO:0000256" key="11">
    <source>
        <dbReference type="ARBA" id="ARBA00031350"/>
    </source>
</evidence>
<dbReference type="NCBIfam" id="TIGR04364">
    <property type="entry name" value="methyltran_FxLD"/>
    <property type="match status" value="1"/>
</dbReference>
<accession>A0A8J3CD80</accession>
<evidence type="ECO:0000256" key="8">
    <source>
        <dbReference type="ARBA" id="ARBA00022691"/>
    </source>
</evidence>
<keyword evidence="13" id="KW-1185">Reference proteome</keyword>
<evidence type="ECO:0000256" key="5">
    <source>
        <dbReference type="ARBA" id="ARBA00022490"/>
    </source>
</evidence>
<dbReference type="InterPro" id="IPR000682">
    <property type="entry name" value="PCMT"/>
</dbReference>
<evidence type="ECO:0000256" key="6">
    <source>
        <dbReference type="ARBA" id="ARBA00022603"/>
    </source>
</evidence>
<evidence type="ECO:0000256" key="2">
    <source>
        <dbReference type="ARBA" id="ARBA00005369"/>
    </source>
</evidence>
<reference evidence="12" key="2">
    <citation type="submission" date="2020-09" db="EMBL/GenBank/DDBJ databases">
        <authorList>
            <person name="Sun Q."/>
            <person name="Zhou Y."/>
        </authorList>
    </citation>
    <scope>NUCLEOTIDE SEQUENCE</scope>
    <source>
        <strain evidence="12">CGMCC 4.5737</strain>
    </source>
</reference>
<comment type="similarity">
    <text evidence="2">Belongs to the methyltransferase superfamily. L-isoaspartyl/D-aspartyl protein methyltransferase family.</text>
</comment>
<evidence type="ECO:0000256" key="9">
    <source>
        <dbReference type="ARBA" id="ARBA00030757"/>
    </source>
</evidence>
<comment type="caution">
    <text evidence="12">The sequence shown here is derived from an EMBL/GenBank/DDBJ whole genome shotgun (WGS) entry which is preliminary data.</text>
</comment>
<evidence type="ECO:0000313" key="12">
    <source>
        <dbReference type="EMBL" id="GGM76784.1"/>
    </source>
</evidence>
<evidence type="ECO:0000256" key="7">
    <source>
        <dbReference type="ARBA" id="ARBA00022679"/>
    </source>
</evidence>
<organism evidence="12 13">
    <name type="scientific">Longimycelium tulufanense</name>
    <dbReference type="NCBI Taxonomy" id="907463"/>
    <lineage>
        <taxon>Bacteria</taxon>
        <taxon>Bacillati</taxon>
        <taxon>Actinomycetota</taxon>
        <taxon>Actinomycetes</taxon>
        <taxon>Pseudonocardiales</taxon>
        <taxon>Pseudonocardiaceae</taxon>
        <taxon>Longimycelium</taxon>
    </lineage>
</organism>
<keyword evidence="8" id="KW-0949">S-adenosyl-L-methionine</keyword>
<dbReference type="Pfam" id="PF01135">
    <property type="entry name" value="PCMT"/>
    <property type="match status" value="1"/>
</dbReference>
<name>A0A8J3CD80_9PSEU</name>
<dbReference type="GO" id="GO:0032259">
    <property type="term" value="P:methylation"/>
    <property type="evidence" value="ECO:0007669"/>
    <property type="project" value="UniProtKB-KW"/>
</dbReference>
<dbReference type="PANTHER" id="PTHR11579:SF0">
    <property type="entry name" value="PROTEIN-L-ISOASPARTATE(D-ASPARTATE) O-METHYLTRANSFERASE"/>
    <property type="match status" value="1"/>
</dbReference>
<dbReference type="Gene3D" id="3.40.50.150">
    <property type="entry name" value="Vaccinia Virus protein VP39"/>
    <property type="match status" value="1"/>
</dbReference>
<dbReference type="GO" id="GO:0005737">
    <property type="term" value="C:cytoplasm"/>
    <property type="evidence" value="ECO:0007669"/>
    <property type="project" value="UniProtKB-SubCell"/>
</dbReference>
<sequence>MTTVRNVTMSTTDETARPAELREAMVGQLREMGAITSERVEAAFRAVPRHLFAPGAPLEEAYGVNSTVLTKRNEHGVAVSTVSAPRIQALMLEQAGLAPGMRVLEIGSGGVNAALISELVGPAGQVVTVDIDQEVVDRARVCLADAGYPDVRVVLADAEHGVPAHAPYDRIIVTVGAFDIPPAWREQLAPGGLIVVPLRLRAGMTRSVVLAPEGERLASRGYDLCSFVPMQGVGAGDERLVRLDGEDVGLRVDGDVLVRVEALRHSLSQPRVEAWSGVTLGGNERFDGLHLWLALNLPRFGVLQARPKARERGLVAHAWPLGMPTALDEAGESFAYLGLRPLTPDKQRCEFGAYGHGPHADDLVHQVIEHITSWDGTSLNAQIEVWPAGTPDDQFPSRDRALVVNRQHSRVVVSWP</sequence>
<dbReference type="EMBL" id="BMMK01000037">
    <property type="protein sequence ID" value="GGM76784.1"/>
    <property type="molecule type" value="Genomic_DNA"/>
</dbReference>
<dbReference type="EC" id="2.1.1.77" evidence="3"/>
<evidence type="ECO:0000313" key="13">
    <source>
        <dbReference type="Proteomes" id="UP000637578"/>
    </source>
</evidence>
<dbReference type="Proteomes" id="UP000637578">
    <property type="component" value="Unassembled WGS sequence"/>
</dbReference>
<dbReference type="CDD" id="cd02440">
    <property type="entry name" value="AdoMet_MTases"/>
    <property type="match status" value="1"/>
</dbReference>
<reference evidence="12" key="1">
    <citation type="journal article" date="2014" name="Int. J. Syst. Evol. Microbiol.">
        <title>Complete genome sequence of Corynebacterium casei LMG S-19264T (=DSM 44701T), isolated from a smear-ripened cheese.</title>
        <authorList>
            <consortium name="US DOE Joint Genome Institute (JGI-PGF)"/>
            <person name="Walter F."/>
            <person name="Albersmeier A."/>
            <person name="Kalinowski J."/>
            <person name="Ruckert C."/>
        </authorList>
    </citation>
    <scope>NUCLEOTIDE SEQUENCE</scope>
    <source>
        <strain evidence="12">CGMCC 4.5737</strain>
    </source>
</reference>
<protein>
    <recommendedName>
        <fullName evidence="4">Protein-L-isoaspartate O-methyltransferase</fullName>
        <ecNumber evidence="3">2.1.1.77</ecNumber>
    </recommendedName>
    <alternativeName>
        <fullName evidence="11">L-isoaspartyl protein carboxyl methyltransferase</fullName>
    </alternativeName>
    <alternativeName>
        <fullName evidence="9">Protein L-isoaspartyl methyltransferase</fullName>
    </alternativeName>
    <alternativeName>
        <fullName evidence="10">Protein-beta-aspartate methyltransferase</fullName>
    </alternativeName>
</protein>
<comment type="subcellular location">
    <subcellularLocation>
        <location evidence="1">Cytoplasm</location>
    </subcellularLocation>
</comment>
<keyword evidence="6" id="KW-0489">Methyltransferase</keyword>
<evidence type="ECO:0000256" key="10">
    <source>
        <dbReference type="ARBA" id="ARBA00031323"/>
    </source>
</evidence>
<keyword evidence="7" id="KW-0808">Transferase</keyword>
<proteinExistence type="inferred from homology"/>
<dbReference type="InterPro" id="IPR027573">
    <property type="entry name" value="Methyltran_FxLD"/>
</dbReference>
<evidence type="ECO:0000256" key="1">
    <source>
        <dbReference type="ARBA" id="ARBA00004496"/>
    </source>
</evidence>